<protein>
    <submittedName>
        <fullName evidence="1">Uncharacterized protein</fullName>
    </submittedName>
</protein>
<dbReference type="Proteomes" id="UP000799755">
    <property type="component" value="Unassembled WGS sequence"/>
</dbReference>
<dbReference type="EMBL" id="MU003516">
    <property type="protein sequence ID" value="KAF2468301.1"/>
    <property type="molecule type" value="Genomic_DNA"/>
</dbReference>
<proteinExistence type="predicted"/>
<accession>A0ACB6QN20</accession>
<comment type="caution">
    <text evidence="1">The sequence shown here is derived from an EMBL/GenBank/DDBJ whole genome shotgun (WGS) entry which is preliminary data.</text>
</comment>
<organism evidence="1 2">
    <name type="scientific">Lindgomyces ingoldianus</name>
    <dbReference type="NCBI Taxonomy" id="673940"/>
    <lineage>
        <taxon>Eukaryota</taxon>
        <taxon>Fungi</taxon>
        <taxon>Dikarya</taxon>
        <taxon>Ascomycota</taxon>
        <taxon>Pezizomycotina</taxon>
        <taxon>Dothideomycetes</taxon>
        <taxon>Pleosporomycetidae</taxon>
        <taxon>Pleosporales</taxon>
        <taxon>Lindgomycetaceae</taxon>
        <taxon>Lindgomyces</taxon>
    </lineage>
</organism>
<sequence>MKCSNTYNHRTQKSLNPVRSSIDNIGTGRLVVRWNEKVGKHRNLLCQLLGFVFLHKYGRTLSVDGGSHGMPCLEAETSDLLTLHGDIPSLFNLLSREEIAGRQSFQVCWGNLKHKDPVIFLLKIKARLTEIRWRDRPAFYTSFRYLAKPPPPYYYCRHNMAAPSPGYETLYLELSRLFALVAYRSDRRDFIDARLLHELRRGHMANDSTRERDPNKSSELTIYLHGYDIA</sequence>
<evidence type="ECO:0000313" key="2">
    <source>
        <dbReference type="Proteomes" id="UP000799755"/>
    </source>
</evidence>
<reference evidence="1" key="1">
    <citation type="journal article" date="2020" name="Stud. Mycol.">
        <title>101 Dothideomycetes genomes: a test case for predicting lifestyles and emergence of pathogens.</title>
        <authorList>
            <person name="Haridas S."/>
            <person name="Albert R."/>
            <person name="Binder M."/>
            <person name="Bloem J."/>
            <person name="Labutti K."/>
            <person name="Salamov A."/>
            <person name="Andreopoulos B."/>
            <person name="Baker S."/>
            <person name="Barry K."/>
            <person name="Bills G."/>
            <person name="Bluhm B."/>
            <person name="Cannon C."/>
            <person name="Castanera R."/>
            <person name="Culley D."/>
            <person name="Daum C."/>
            <person name="Ezra D."/>
            <person name="Gonzalez J."/>
            <person name="Henrissat B."/>
            <person name="Kuo A."/>
            <person name="Liang C."/>
            <person name="Lipzen A."/>
            <person name="Lutzoni F."/>
            <person name="Magnuson J."/>
            <person name="Mondo S."/>
            <person name="Nolan M."/>
            <person name="Ohm R."/>
            <person name="Pangilinan J."/>
            <person name="Park H.-J."/>
            <person name="Ramirez L."/>
            <person name="Alfaro M."/>
            <person name="Sun H."/>
            <person name="Tritt A."/>
            <person name="Yoshinaga Y."/>
            <person name="Zwiers L.-H."/>
            <person name="Turgeon B."/>
            <person name="Goodwin S."/>
            <person name="Spatafora J."/>
            <person name="Crous P."/>
            <person name="Grigoriev I."/>
        </authorList>
    </citation>
    <scope>NUCLEOTIDE SEQUENCE</scope>
    <source>
        <strain evidence="1">ATCC 200398</strain>
    </source>
</reference>
<name>A0ACB6QN20_9PLEO</name>
<evidence type="ECO:0000313" key="1">
    <source>
        <dbReference type="EMBL" id="KAF2468301.1"/>
    </source>
</evidence>
<gene>
    <name evidence="1" type="ORF">BDR25DRAFT_357596</name>
</gene>
<keyword evidence="2" id="KW-1185">Reference proteome</keyword>